<protein>
    <submittedName>
        <fullName evidence="4">Uncharacterized protein</fullName>
    </submittedName>
</protein>
<proteinExistence type="predicted"/>
<dbReference type="SMART" id="SM00248">
    <property type="entry name" value="ANK"/>
    <property type="match status" value="6"/>
</dbReference>
<organism evidence="4 5">
    <name type="scientific">Trichogramma kaykai</name>
    <dbReference type="NCBI Taxonomy" id="54128"/>
    <lineage>
        <taxon>Eukaryota</taxon>
        <taxon>Metazoa</taxon>
        <taxon>Ecdysozoa</taxon>
        <taxon>Arthropoda</taxon>
        <taxon>Hexapoda</taxon>
        <taxon>Insecta</taxon>
        <taxon>Pterygota</taxon>
        <taxon>Neoptera</taxon>
        <taxon>Endopterygota</taxon>
        <taxon>Hymenoptera</taxon>
        <taxon>Apocrita</taxon>
        <taxon>Proctotrupomorpha</taxon>
        <taxon>Chalcidoidea</taxon>
        <taxon>Trichogrammatidae</taxon>
        <taxon>Trichogramma</taxon>
    </lineage>
</organism>
<feature type="repeat" description="ANK" evidence="3">
    <location>
        <begin position="99"/>
        <end position="131"/>
    </location>
</feature>
<dbReference type="Gene3D" id="1.25.40.20">
    <property type="entry name" value="Ankyrin repeat-containing domain"/>
    <property type="match status" value="1"/>
</dbReference>
<keyword evidence="1" id="KW-0677">Repeat</keyword>
<accession>A0ABD2X1S4</accession>
<dbReference type="AlphaFoldDB" id="A0ABD2X1S4"/>
<dbReference type="PROSITE" id="PS50088">
    <property type="entry name" value="ANK_REPEAT"/>
    <property type="match status" value="1"/>
</dbReference>
<evidence type="ECO:0000313" key="4">
    <source>
        <dbReference type="EMBL" id="KAL3399049.1"/>
    </source>
</evidence>
<evidence type="ECO:0000313" key="5">
    <source>
        <dbReference type="Proteomes" id="UP001627154"/>
    </source>
</evidence>
<dbReference type="EMBL" id="JBJJXI010000058">
    <property type="protein sequence ID" value="KAL3399049.1"/>
    <property type="molecule type" value="Genomic_DNA"/>
</dbReference>
<dbReference type="Pfam" id="PF12796">
    <property type="entry name" value="Ank_2"/>
    <property type="match status" value="2"/>
</dbReference>
<dbReference type="PANTHER" id="PTHR24180:SF45">
    <property type="entry name" value="POLY [ADP-RIBOSE] POLYMERASE TANKYRASE"/>
    <property type="match status" value="1"/>
</dbReference>
<name>A0ABD2X1S4_9HYME</name>
<evidence type="ECO:0000256" key="2">
    <source>
        <dbReference type="ARBA" id="ARBA00023043"/>
    </source>
</evidence>
<dbReference type="InterPro" id="IPR051637">
    <property type="entry name" value="Ank_repeat_dom-contain_49"/>
</dbReference>
<reference evidence="4 5" key="1">
    <citation type="journal article" date="2024" name="bioRxiv">
        <title>A reference genome for Trichogramma kaykai: A tiny desert-dwelling parasitoid wasp with competing sex-ratio distorters.</title>
        <authorList>
            <person name="Culotta J."/>
            <person name="Lindsey A.R."/>
        </authorList>
    </citation>
    <scope>NUCLEOTIDE SEQUENCE [LARGE SCALE GENOMIC DNA]</scope>
    <source>
        <strain evidence="4 5">KSX58</strain>
    </source>
</reference>
<evidence type="ECO:0000256" key="1">
    <source>
        <dbReference type="ARBA" id="ARBA00022737"/>
    </source>
</evidence>
<keyword evidence="2 3" id="KW-0040">ANK repeat</keyword>
<dbReference type="Proteomes" id="UP001627154">
    <property type="component" value="Unassembled WGS sequence"/>
</dbReference>
<dbReference type="InterPro" id="IPR002110">
    <property type="entry name" value="Ankyrin_rpt"/>
</dbReference>
<keyword evidence="5" id="KW-1185">Reference proteome</keyword>
<dbReference type="InterPro" id="IPR036770">
    <property type="entry name" value="Ankyrin_rpt-contain_sf"/>
</dbReference>
<dbReference type="PROSITE" id="PS50297">
    <property type="entry name" value="ANK_REP_REGION"/>
    <property type="match status" value="1"/>
</dbReference>
<dbReference type="SUPFAM" id="SSF48403">
    <property type="entry name" value="Ankyrin repeat"/>
    <property type="match status" value="1"/>
</dbReference>
<evidence type="ECO:0000256" key="3">
    <source>
        <dbReference type="PROSITE-ProRule" id="PRU00023"/>
    </source>
</evidence>
<dbReference type="PANTHER" id="PTHR24180">
    <property type="entry name" value="CYCLIN-DEPENDENT KINASE INHIBITOR 2C-RELATED"/>
    <property type="match status" value="1"/>
</dbReference>
<sequence length="338" mass="38829">MIRRRQRNFYKKLVRASSTSKLSNKFGRTAVQIAAEQEFSEAVNVIFQYCCDEDYNETNELKHFHIACRFDNISVLRKYISKGVNINAKIECPWHQSLDGCTTLHTAIEFSGIELVELLLENGLNPDVKDSFGRTPLHRVYDCGCSPIYSLLSGPHKHKKEVLKELAQNNADLKDLNSQNQTALHLTFDVEIIEIILKYGVDINSKDKLGISPLQNAVTCMKRDAVNILLKHGANVHDIHFKELNLTCSGNYKNFIPQLESTIHLFHIITLLQEAGFIMNGCDKLQVLFCFNEGYHIEDYFDNTEMTNILEFGKSIGMGIQVENWMEHFDYSTYFKKF</sequence>
<gene>
    <name evidence="4" type="ORF">TKK_007288</name>
</gene>
<comment type="caution">
    <text evidence="4">The sequence shown here is derived from an EMBL/GenBank/DDBJ whole genome shotgun (WGS) entry which is preliminary data.</text>
</comment>